<proteinExistence type="predicted"/>
<reference evidence="1 2" key="1">
    <citation type="journal article" date="2022" name="Hortic Res">
        <title>A haplotype resolved chromosomal level avocado genome allows analysis of novel avocado genes.</title>
        <authorList>
            <person name="Nath O."/>
            <person name="Fletcher S.J."/>
            <person name="Hayward A."/>
            <person name="Shaw L.M."/>
            <person name="Masouleh A.K."/>
            <person name="Furtado A."/>
            <person name="Henry R.J."/>
            <person name="Mitter N."/>
        </authorList>
    </citation>
    <scope>NUCLEOTIDE SEQUENCE [LARGE SCALE GENOMIC DNA]</scope>
    <source>
        <strain evidence="2">cv. Hass</strain>
    </source>
</reference>
<protein>
    <submittedName>
        <fullName evidence="1">Uncharacterized protein</fullName>
    </submittedName>
</protein>
<evidence type="ECO:0000313" key="1">
    <source>
        <dbReference type="EMBL" id="KAJ8630059.1"/>
    </source>
</evidence>
<evidence type="ECO:0000313" key="2">
    <source>
        <dbReference type="Proteomes" id="UP001234297"/>
    </source>
</evidence>
<gene>
    <name evidence="1" type="ORF">MRB53_023382</name>
</gene>
<sequence length="94" mass="10195">MDRSAGNLKASSVFSDSVQTSNTDPLSVAMSSNPLSTTQERYFSGKNPDFLCFPSPTLCSNKGPSLDLTDEDGSEPDWPTLVFVFNQRGKGIRT</sequence>
<comment type="caution">
    <text evidence="1">The sequence shown here is derived from an EMBL/GenBank/DDBJ whole genome shotgun (WGS) entry which is preliminary data.</text>
</comment>
<keyword evidence="2" id="KW-1185">Reference proteome</keyword>
<organism evidence="1 2">
    <name type="scientific">Persea americana</name>
    <name type="common">Avocado</name>
    <dbReference type="NCBI Taxonomy" id="3435"/>
    <lineage>
        <taxon>Eukaryota</taxon>
        <taxon>Viridiplantae</taxon>
        <taxon>Streptophyta</taxon>
        <taxon>Embryophyta</taxon>
        <taxon>Tracheophyta</taxon>
        <taxon>Spermatophyta</taxon>
        <taxon>Magnoliopsida</taxon>
        <taxon>Magnoliidae</taxon>
        <taxon>Laurales</taxon>
        <taxon>Lauraceae</taxon>
        <taxon>Persea</taxon>
    </lineage>
</organism>
<dbReference type="Proteomes" id="UP001234297">
    <property type="component" value="Chromosome 7"/>
</dbReference>
<name>A0ACC2LAI2_PERAE</name>
<accession>A0ACC2LAI2</accession>
<dbReference type="EMBL" id="CM056815">
    <property type="protein sequence ID" value="KAJ8630059.1"/>
    <property type="molecule type" value="Genomic_DNA"/>
</dbReference>